<keyword evidence="3 6" id="KW-0472">Membrane</keyword>
<dbReference type="Pfam" id="PF09268">
    <property type="entry name" value="Clathrin-link"/>
    <property type="match status" value="1"/>
</dbReference>
<proteinExistence type="inferred from homology"/>
<evidence type="ECO:0000256" key="2">
    <source>
        <dbReference type="ARBA" id="ARBA00022737"/>
    </source>
</evidence>
<feature type="repeat" description="CHCR" evidence="7">
    <location>
        <begin position="687"/>
        <end position="829"/>
    </location>
</feature>
<dbReference type="PANTHER" id="PTHR10292:SF1">
    <property type="entry name" value="CLATHRIN HEAVY CHAIN"/>
    <property type="match status" value="1"/>
</dbReference>
<dbReference type="GO" id="GO:0006886">
    <property type="term" value="P:intracellular protein transport"/>
    <property type="evidence" value="ECO:0007669"/>
    <property type="project" value="UniProtKB-UniRule"/>
</dbReference>
<dbReference type="STRING" id="109895.A0A507EB70"/>
<dbReference type="InterPro" id="IPR016025">
    <property type="entry name" value="Clathrin_H-chain_N"/>
</dbReference>
<dbReference type="GO" id="GO:0032051">
    <property type="term" value="F:clathrin light chain binding"/>
    <property type="evidence" value="ECO:0007669"/>
    <property type="project" value="InterPro"/>
</dbReference>
<organism evidence="10 11">
    <name type="scientific">Powellomyces hirtus</name>
    <dbReference type="NCBI Taxonomy" id="109895"/>
    <lineage>
        <taxon>Eukaryota</taxon>
        <taxon>Fungi</taxon>
        <taxon>Fungi incertae sedis</taxon>
        <taxon>Chytridiomycota</taxon>
        <taxon>Chytridiomycota incertae sedis</taxon>
        <taxon>Chytridiomycetes</taxon>
        <taxon>Spizellomycetales</taxon>
        <taxon>Powellomycetaceae</taxon>
        <taxon>Powellomyces</taxon>
    </lineage>
</organism>
<feature type="repeat" description="CHCR" evidence="7">
    <location>
        <begin position="1275"/>
        <end position="1421"/>
    </location>
</feature>
<dbReference type="Pfam" id="PF01394">
    <property type="entry name" value="Clathrin_propel"/>
    <property type="match status" value="4"/>
</dbReference>
<evidence type="ECO:0000256" key="3">
    <source>
        <dbReference type="ARBA" id="ARBA00023136"/>
    </source>
</evidence>
<dbReference type="InterPro" id="IPR016341">
    <property type="entry name" value="Clathrin_heavy_chain"/>
</dbReference>
<dbReference type="Gene3D" id="2.130.10.110">
    <property type="entry name" value="Clathrin heavy-chain terminal domain"/>
    <property type="match status" value="1"/>
</dbReference>
<feature type="region of interest" description="Disordered" evidence="8">
    <location>
        <begin position="1616"/>
        <end position="1635"/>
    </location>
</feature>
<dbReference type="InterPro" id="IPR015348">
    <property type="entry name" value="Clathrin_H-chain_linker_core"/>
</dbReference>
<dbReference type="Gene3D" id="1.25.40.730">
    <property type="match status" value="1"/>
</dbReference>
<comment type="function">
    <text evidence="6">Clathrin is the major protein of the polyhedral coat of coated pits and vesicles.</text>
</comment>
<feature type="repeat" description="CHCR" evidence="7">
    <location>
        <begin position="834"/>
        <end position="973"/>
    </location>
</feature>
<keyword evidence="2" id="KW-0677">Repeat</keyword>
<dbReference type="Pfam" id="PF13838">
    <property type="entry name" value="Clathrin_H_link"/>
    <property type="match status" value="1"/>
</dbReference>
<evidence type="ECO:0000259" key="9">
    <source>
        <dbReference type="Pfam" id="PF09268"/>
    </source>
</evidence>
<dbReference type="GO" id="GO:0006895">
    <property type="term" value="P:Golgi to endosome transport"/>
    <property type="evidence" value="ECO:0007669"/>
    <property type="project" value="TreeGrafter"/>
</dbReference>
<dbReference type="GO" id="GO:0005198">
    <property type="term" value="F:structural molecule activity"/>
    <property type="evidence" value="ECO:0007669"/>
    <property type="project" value="InterPro"/>
</dbReference>
<protein>
    <recommendedName>
        <fullName evidence="6">Clathrin heavy chain</fullName>
    </recommendedName>
</protein>
<dbReference type="PIRSF" id="PIRSF002290">
    <property type="entry name" value="Clathrin_H_chain"/>
    <property type="match status" value="1"/>
</dbReference>
<feature type="domain" description="Clathrin heavy chain linker core motif" evidence="9">
    <location>
        <begin position="331"/>
        <end position="354"/>
    </location>
</feature>
<dbReference type="GO" id="GO:0030479">
    <property type="term" value="C:actin cortical patch"/>
    <property type="evidence" value="ECO:0007669"/>
    <property type="project" value="TreeGrafter"/>
</dbReference>
<gene>
    <name evidence="10" type="ORF">PhCBS80983_g01353</name>
</gene>
<evidence type="ECO:0000256" key="7">
    <source>
        <dbReference type="PROSITE-ProRule" id="PRU01006"/>
    </source>
</evidence>
<dbReference type="FunFam" id="1.25.40.10:FF:000001">
    <property type="entry name" value="Clathrin heavy chain"/>
    <property type="match status" value="1"/>
</dbReference>
<dbReference type="Pfam" id="PF00637">
    <property type="entry name" value="Clathrin"/>
    <property type="match status" value="7"/>
</dbReference>
<dbReference type="PROSITE" id="PS50236">
    <property type="entry name" value="CHCR"/>
    <property type="match status" value="7"/>
</dbReference>
<feature type="repeat" description="CHCR" evidence="7">
    <location>
        <begin position="980"/>
        <end position="1125"/>
    </location>
</feature>
<comment type="similarity">
    <text evidence="1 6">Belongs to the clathrin heavy chain family.</text>
</comment>
<feature type="repeat" description="CHCR" evidence="7">
    <location>
        <begin position="1424"/>
        <end position="1567"/>
    </location>
</feature>
<keyword evidence="11" id="KW-1185">Reference proteome</keyword>
<feature type="repeat" description="CHCR" evidence="7">
    <location>
        <begin position="538"/>
        <end position="684"/>
    </location>
</feature>
<keyword evidence="5 6" id="KW-0968">Cytoplasmic vesicle</keyword>
<dbReference type="FunFam" id="2.130.10.110:FF:000003">
    <property type="entry name" value="Clathrin heavy chain"/>
    <property type="match status" value="1"/>
</dbReference>
<dbReference type="FunFam" id="1.25.40.10:FF:000005">
    <property type="entry name" value="Clathrin heavy chain"/>
    <property type="match status" value="1"/>
</dbReference>
<evidence type="ECO:0000256" key="1">
    <source>
        <dbReference type="ARBA" id="ARBA00009535"/>
    </source>
</evidence>
<keyword evidence="4 6" id="KW-0168">Coated pit</keyword>
<dbReference type="FunFam" id="1.25.40.730:FF:000002">
    <property type="entry name" value="Clathrin heavy chain"/>
    <property type="match status" value="1"/>
</dbReference>
<dbReference type="GO" id="GO:0005829">
    <property type="term" value="C:cytosol"/>
    <property type="evidence" value="ECO:0007669"/>
    <property type="project" value="GOC"/>
</dbReference>
<dbReference type="SMART" id="SM00299">
    <property type="entry name" value="CLH"/>
    <property type="match status" value="7"/>
</dbReference>
<dbReference type="InterPro" id="IPR022365">
    <property type="entry name" value="Clathrin_H-chain_propeller_rpt"/>
</dbReference>
<dbReference type="InterPro" id="IPR011990">
    <property type="entry name" value="TPR-like_helical_dom_sf"/>
</dbReference>
<evidence type="ECO:0000313" key="10">
    <source>
        <dbReference type="EMBL" id="TPX61074.1"/>
    </source>
</evidence>
<dbReference type="GO" id="GO:0071439">
    <property type="term" value="C:clathrin complex"/>
    <property type="evidence" value="ECO:0007669"/>
    <property type="project" value="InterPro"/>
</dbReference>
<sequence>MAGQIIPIKFQEHVQLLSLGINAANIGFNTLTMESDKFICVRDKIGEQNQVVIVDMNDVSNVIRRPITADSAIMNPATKVIALKAGKQLQIFNLEMKSKVKSHNMTDDVVFWKWVSVSTLGIVTETTVYHWSMEGDAQPQKMFDRNANLAGSQIINYRVSADEKWLLLIGISAQQGRVVGNMQLYSKERQVSQPLEGHAGAFAELKTDYSPTPIKLFTFAVRTANGAKLHIVEVDHKEGTPPFQKRAVDVFFPADAVTDFPVAMQVSKKYDVIFMVTKYGFIHLYDLESGVCIYMNRISGDTIFVTAELEATGGIIGVNRKGQVLSVSVEEDQLIPFIMTQLNNPDLALKLATRKNLKGAENVILERFNYFMQTAQWDSATRLAASSPQGMLRTPGTIERFKAVPAEPGKMSPILQYFSILLESAELNKYESIELAKPVLQQGRKNLLEKWLKEDKLECSEELGDIVKQYDQTLALSVFLRANVPNKVVACFAETQQFNKIVLYAKKVGYTPDYPYLLQYIVRLDADKGAEFASMLVNDENGPLVPLESIVDVFMSMSMVQQATSFLLDALKDNKPEHGALQTRLLEMNLLHAPQVADAILGNEMFSHYDRAYIATLCEKAGLFQRALEHYTDIYDIKRTIVHTQLLNPEWVVNFFGRLSVEQSLESLKEMLSNNIRQNLQIVVQVATKYSEQLGPKNLIDMFESYKSFEGLYYYLGSVVNFSQDGEVHFKYIQAACRTGQLKEVERICRESNCYDPERVKNFLKEAKLPDQLPLIIVCDRFDFVHDLVMFLYQNNLYKFIEIYVQKVNPTRAPEVIGALLDVDCDENIIKSLLMSVRGAVPIDRLVDETEKRNRLKLLLPFLESKVKEGNTDSHIYNAVAKIYIDTNANAEHFLKENTLYDARVVGKYCEKRDPYLAYIAYERGQCDQELIQITNDNSMFKHQSRYLVKRRDPELWNFALQTTNAFRRQLVDQVVATALPETQDPEDVSVTVKAFMAADLPNELIELLEKLVVEGSTFSDNRNLQNLLILTAIKADKTRVMDYITRLDNYDAPDIANIAVGAELFEEAFAIFKKYDQHSDGIAVLLDNIGDLDRAYEFAERVDLPEVWNKLAKAQLDHMRVTEAIDSYIKADDASNSAEVIQIASRANKFEDLVRYLQVARKKVREPAVESELIFAFAKTGRLGELQEFISTPNLAQIAVVGERCFDEKMYEAAKILFNNVSNWARLASTLVYLNEYQNAVDCARKANATKVWKQVNAACVENGEFRLAQICALHLIIHAEELAELINLYERRGNFEELMQLLEAGLGLERAHMGMFTELAILYSKYKHERLMEHLKLFWQRINIPKVIRATETAHMWPELVFLYTHYDEHDNAALTIMEHSADAWDHTSFKDVIVKVSNLEIYYKALKFYLEQQPLSITDLLTVLTPRIDHTRVVQMFQKSNNLPLIKPYLIAVQQANNQAVNMAYNDLLIEEEDYKSLRDSIDNFDSFDNIALAQRLEKHELLEFRRISAHLYKKNRRWKQSITLSKQDKLYKDAMETAAISRDTETAEELLQFFIESDKKECFAACLFTCYDLLRPDVIMEIAWRNRLNDFAMPYFVQVIREYMTKIDRLEKSNSERTQKEEEKEKQETTIMPGLGNPLMLTYAGAPMQGGYGGSPGGYGGGQGGPIVPPGAYSGVNGFNSF</sequence>
<dbReference type="InterPro" id="IPR016024">
    <property type="entry name" value="ARM-type_fold"/>
</dbReference>
<dbReference type="SUPFAM" id="SSF50989">
    <property type="entry name" value="Clathrin heavy-chain terminal domain"/>
    <property type="match status" value="1"/>
</dbReference>
<feature type="compositionally biased region" description="Basic and acidic residues" evidence="8">
    <location>
        <begin position="1616"/>
        <end position="1632"/>
    </location>
</feature>
<dbReference type="Proteomes" id="UP000318582">
    <property type="component" value="Unassembled WGS sequence"/>
</dbReference>
<accession>A0A507EB70</accession>
<evidence type="ECO:0000313" key="11">
    <source>
        <dbReference type="Proteomes" id="UP000318582"/>
    </source>
</evidence>
<dbReference type="FunFam" id="1.25.40.10:FF:000082">
    <property type="entry name" value="Clathrin heavy chain"/>
    <property type="match status" value="1"/>
</dbReference>
<dbReference type="GO" id="GO:0030130">
    <property type="term" value="C:clathrin coat of trans-Golgi network vesicle"/>
    <property type="evidence" value="ECO:0007669"/>
    <property type="project" value="InterPro"/>
</dbReference>
<comment type="caution">
    <text evidence="10">The sequence shown here is derived from an EMBL/GenBank/DDBJ whole genome shotgun (WGS) entry which is preliminary data.</text>
</comment>
<comment type="subcellular location">
    <subcellularLocation>
        <location evidence="6">Cytoplasmic vesicle membrane</location>
        <topology evidence="6">Peripheral membrane protein</topology>
        <orientation evidence="6">Cytoplasmic side</orientation>
    </subcellularLocation>
    <subcellularLocation>
        <location evidence="6">Membrane</location>
        <location evidence="6">Coated pit</location>
        <topology evidence="6">Peripheral membrane protein</topology>
        <orientation evidence="6">Cytoplasmic side</orientation>
    </subcellularLocation>
</comment>
<evidence type="ECO:0000256" key="5">
    <source>
        <dbReference type="ARBA" id="ARBA00023329"/>
    </source>
</evidence>
<reference evidence="10 11" key="1">
    <citation type="journal article" date="2019" name="Sci. Rep.">
        <title>Comparative genomics of chytrid fungi reveal insights into the obligate biotrophic and pathogenic lifestyle of Synchytrium endobioticum.</title>
        <authorList>
            <person name="van de Vossenberg B.T.L.H."/>
            <person name="Warris S."/>
            <person name="Nguyen H.D.T."/>
            <person name="van Gent-Pelzer M.P.E."/>
            <person name="Joly D.L."/>
            <person name="van de Geest H.C."/>
            <person name="Bonants P.J.M."/>
            <person name="Smith D.S."/>
            <person name="Levesque C.A."/>
            <person name="van der Lee T.A.J."/>
        </authorList>
    </citation>
    <scope>NUCLEOTIDE SEQUENCE [LARGE SCALE GENOMIC DNA]</scope>
    <source>
        <strain evidence="10 11">CBS 809.83</strain>
    </source>
</reference>
<dbReference type="GO" id="GO:0006898">
    <property type="term" value="P:receptor-mediated endocytosis"/>
    <property type="evidence" value="ECO:0007669"/>
    <property type="project" value="TreeGrafter"/>
</dbReference>
<evidence type="ECO:0000256" key="8">
    <source>
        <dbReference type="SAM" id="MobiDB-lite"/>
    </source>
</evidence>
<dbReference type="EMBL" id="QEAQ01000010">
    <property type="protein sequence ID" value="TPX61074.1"/>
    <property type="molecule type" value="Genomic_DNA"/>
</dbReference>
<dbReference type="InterPro" id="IPR055358">
    <property type="entry name" value="CHCR"/>
</dbReference>
<evidence type="ECO:0000256" key="6">
    <source>
        <dbReference type="PIRNR" id="PIRNR002290"/>
    </source>
</evidence>
<evidence type="ECO:0000256" key="4">
    <source>
        <dbReference type="ARBA" id="ARBA00023176"/>
    </source>
</evidence>
<dbReference type="InterPro" id="IPR000547">
    <property type="entry name" value="Clathrin_H-chain/VPS_repeat"/>
</dbReference>
<dbReference type="FunFam" id="1.25.40.10:FF:000002">
    <property type="entry name" value="Clathrin heavy chain"/>
    <property type="match status" value="1"/>
</dbReference>
<dbReference type="GO" id="GO:0030132">
    <property type="term" value="C:clathrin coat of coated pit"/>
    <property type="evidence" value="ECO:0007669"/>
    <property type="project" value="InterPro"/>
</dbReference>
<name>A0A507EB70_9FUNG</name>
<dbReference type="Gene3D" id="1.25.40.10">
    <property type="entry name" value="Tetratricopeptide repeat domain"/>
    <property type="match status" value="4"/>
</dbReference>
<dbReference type="SUPFAM" id="SSF48371">
    <property type="entry name" value="ARM repeat"/>
    <property type="match status" value="6"/>
</dbReference>
<feature type="repeat" description="CHCR" evidence="7">
    <location>
        <begin position="1129"/>
        <end position="1270"/>
    </location>
</feature>
<dbReference type="PANTHER" id="PTHR10292">
    <property type="entry name" value="CLATHRIN HEAVY CHAIN RELATED"/>
    <property type="match status" value="1"/>
</dbReference>